<dbReference type="AlphaFoldDB" id="A0A1U9JW30"/>
<gene>
    <name evidence="1" type="ORF">BHV28_13990</name>
</gene>
<dbReference type="KEGG" id="thd:BHV28_13990"/>
<proteinExistence type="predicted"/>
<dbReference type="Proteomes" id="UP000188912">
    <property type="component" value="Chromosome"/>
</dbReference>
<name>A0A1U9JW30_9HYPH</name>
<accession>A0A1U9JW30</accession>
<keyword evidence="2" id="KW-1185">Reference proteome</keyword>
<reference evidence="1 2" key="2">
    <citation type="journal article" date="2016" name="Sci. Rep.">
        <title>The genome of Rhizobiales bacteria in predatory ants reveals urease gene functions but no genes for nitrogen fixation.</title>
        <authorList>
            <person name="Neuvonen M.M."/>
            <person name="Tamarit D."/>
            <person name="Naslund K."/>
            <person name="Liebig J."/>
            <person name="Feldhaar H."/>
            <person name="Moran N.A."/>
            <person name="Guy L."/>
            <person name="Andersson S.G."/>
        </authorList>
    </citation>
    <scope>NUCLEOTIDE SEQUENCE [LARGE SCALE GENOMIC DNA]</scope>
    <source>
        <strain evidence="1 2">Hsal</strain>
    </source>
</reference>
<organism evidence="1 2">
    <name type="scientific">Candidatus Tokpelaia hoelldobleri</name>
    <dbReference type="NCBI Taxonomy" id="1902579"/>
    <lineage>
        <taxon>Bacteria</taxon>
        <taxon>Pseudomonadati</taxon>
        <taxon>Pseudomonadota</taxon>
        <taxon>Alphaproteobacteria</taxon>
        <taxon>Hyphomicrobiales</taxon>
        <taxon>Candidatus Tokpelaia</taxon>
    </lineage>
</organism>
<evidence type="ECO:0000313" key="2">
    <source>
        <dbReference type="Proteomes" id="UP000188912"/>
    </source>
</evidence>
<protein>
    <submittedName>
        <fullName evidence="1">Uncharacterized protein</fullName>
    </submittedName>
</protein>
<evidence type="ECO:0000313" key="1">
    <source>
        <dbReference type="EMBL" id="AQS42082.1"/>
    </source>
</evidence>
<dbReference type="EMBL" id="CP017315">
    <property type="protein sequence ID" value="AQS42082.1"/>
    <property type="molecule type" value="Genomic_DNA"/>
</dbReference>
<sequence length="90" mass="10327">MSKAVSSNSIFLPDFQPLFSKTSGNRLSSLLRCCLRDEGYNLLLWPIPVSGELAGLFFFLHNFSGIMNLCVIHTEDFVMFMCRILENRYL</sequence>
<reference evidence="1 2" key="1">
    <citation type="journal article" date="2010" name="Science">
        <title>Genomic comparison of the ants Camponotus floridanus and Harpegnathos saltator.</title>
        <authorList>
            <person name="Bonasio R."/>
            <person name="Zhang G."/>
            <person name="Ye C."/>
            <person name="Mutti N.S."/>
            <person name="Fang X."/>
            <person name="Qin N."/>
            <person name="Donahue G."/>
            <person name="Yang P."/>
            <person name="Li Q."/>
            <person name="Li C."/>
            <person name="Zhang P."/>
            <person name="Huang Z."/>
            <person name="Berger S.L."/>
            <person name="Reinberg D."/>
            <person name="Wang J."/>
            <person name="Liebig J."/>
        </authorList>
    </citation>
    <scope>NUCLEOTIDE SEQUENCE [LARGE SCALE GENOMIC DNA]</scope>
    <source>
        <strain evidence="1 2">Hsal</strain>
    </source>
</reference>